<feature type="transmembrane region" description="Helical" evidence="5">
    <location>
        <begin position="74"/>
        <end position="97"/>
    </location>
</feature>
<feature type="transmembrane region" description="Helical" evidence="5">
    <location>
        <begin position="159"/>
        <end position="178"/>
    </location>
</feature>
<dbReference type="Proteomes" id="UP001569428">
    <property type="component" value="Unassembled WGS sequence"/>
</dbReference>
<organism evidence="7 8">
    <name type="scientific">Microbulbifer epialgicus</name>
    <dbReference type="NCBI Taxonomy" id="393907"/>
    <lineage>
        <taxon>Bacteria</taxon>
        <taxon>Pseudomonadati</taxon>
        <taxon>Pseudomonadota</taxon>
        <taxon>Gammaproteobacteria</taxon>
        <taxon>Cellvibrionales</taxon>
        <taxon>Microbulbiferaceae</taxon>
        <taxon>Microbulbifer</taxon>
    </lineage>
</organism>
<comment type="caution">
    <text evidence="7">The sequence shown here is derived from an EMBL/GenBank/DDBJ whole genome shotgun (WGS) entry which is preliminary data.</text>
</comment>
<gene>
    <name evidence="7" type="ORF">ACCI49_10705</name>
</gene>
<evidence type="ECO:0000256" key="5">
    <source>
        <dbReference type="SAM" id="Phobius"/>
    </source>
</evidence>
<evidence type="ECO:0000256" key="4">
    <source>
        <dbReference type="ARBA" id="ARBA00023136"/>
    </source>
</evidence>
<dbReference type="InterPro" id="IPR006977">
    <property type="entry name" value="Yip1_dom"/>
</dbReference>
<sequence>MGAIACASTVDISQPNLKVALNFLFALVNFAPPPDTAKQGIEGSFSVRLLSHTIGILTNPEKEWKAIRADRHSFFQVFVTHVPFLALIPTVAGYFGVTRVGFEVGGHLAKLTPESAAVLSIVTYFALLVGVYCLGEFINWMARSYGVEGDEATRHYEGTALAVFITTPIFLASIVVVFPHPWLTMVAVGIAGMYSIYLVFAGIPILMKMNKERAFLYACAVLTVALVMMVTVLITSVILWSVGIGPVYQHHVQ</sequence>
<feature type="transmembrane region" description="Helical" evidence="5">
    <location>
        <begin position="184"/>
        <end position="207"/>
    </location>
</feature>
<comment type="subcellular location">
    <subcellularLocation>
        <location evidence="1">Membrane</location>
        <topology evidence="1">Multi-pass membrane protein</topology>
    </subcellularLocation>
</comment>
<accession>A0ABV4NZB8</accession>
<evidence type="ECO:0000313" key="8">
    <source>
        <dbReference type="Proteomes" id="UP001569428"/>
    </source>
</evidence>
<keyword evidence="3 5" id="KW-1133">Transmembrane helix</keyword>
<feature type="transmembrane region" description="Helical" evidence="5">
    <location>
        <begin position="214"/>
        <end position="240"/>
    </location>
</feature>
<keyword evidence="2 5" id="KW-0812">Transmembrane</keyword>
<keyword evidence="8" id="KW-1185">Reference proteome</keyword>
<evidence type="ECO:0000313" key="7">
    <source>
        <dbReference type="EMBL" id="MFA0811387.1"/>
    </source>
</evidence>
<name>A0ABV4NZB8_9GAMM</name>
<evidence type="ECO:0000256" key="3">
    <source>
        <dbReference type="ARBA" id="ARBA00022989"/>
    </source>
</evidence>
<dbReference type="RefSeq" id="WP_371838950.1">
    <property type="nucleotide sequence ID" value="NZ_JBGMEK010000019.1"/>
</dbReference>
<reference evidence="7 8" key="1">
    <citation type="submission" date="2024-08" db="EMBL/GenBank/DDBJ databases">
        <authorList>
            <person name="Ishaq N."/>
        </authorList>
    </citation>
    <scope>NUCLEOTIDE SEQUENCE [LARGE SCALE GENOMIC DNA]</scope>
    <source>
        <strain evidence="7 8">DSM 18651</strain>
    </source>
</reference>
<keyword evidence="4 5" id="KW-0472">Membrane</keyword>
<dbReference type="Pfam" id="PF04893">
    <property type="entry name" value="Yip1"/>
    <property type="match status" value="1"/>
</dbReference>
<evidence type="ECO:0000256" key="2">
    <source>
        <dbReference type="ARBA" id="ARBA00022692"/>
    </source>
</evidence>
<proteinExistence type="predicted"/>
<protein>
    <submittedName>
        <fullName evidence="7">Yip1 family protein</fullName>
    </submittedName>
</protein>
<evidence type="ECO:0000259" key="6">
    <source>
        <dbReference type="Pfam" id="PF04893"/>
    </source>
</evidence>
<dbReference type="EMBL" id="JBGMEK010000019">
    <property type="protein sequence ID" value="MFA0811387.1"/>
    <property type="molecule type" value="Genomic_DNA"/>
</dbReference>
<evidence type="ECO:0000256" key="1">
    <source>
        <dbReference type="ARBA" id="ARBA00004141"/>
    </source>
</evidence>
<feature type="domain" description="Yip1" evidence="6">
    <location>
        <begin position="54"/>
        <end position="230"/>
    </location>
</feature>
<feature type="transmembrane region" description="Helical" evidence="5">
    <location>
        <begin position="117"/>
        <end position="138"/>
    </location>
</feature>